<dbReference type="EMBL" id="JAIWYP010000004">
    <property type="protein sequence ID" value="KAH3831532.1"/>
    <property type="molecule type" value="Genomic_DNA"/>
</dbReference>
<dbReference type="AlphaFoldDB" id="A0A9D4K2W1"/>
<protein>
    <submittedName>
        <fullName evidence="1">Uncharacterized protein</fullName>
    </submittedName>
</protein>
<sequence length="89" mass="10406">MTYQAIARLSRLWTISSITFPTKYKLYKSLDVYILLYGGNASNLLHEAEDQHLLVYKSLYWRLSKDERWLVSDTSPGTTLCARLFSRAR</sequence>
<keyword evidence="2" id="KW-1185">Reference proteome</keyword>
<evidence type="ECO:0000313" key="2">
    <source>
        <dbReference type="Proteomes" id="UP000828390"/>
    </source>
</evidence>
<name>A0A9D4K2W1_DREPO</name>
<proteinExistence type="predicted"/>
<dbReference type="Proteomes" id="UP000828390">
    <property type="component" value="Unassembled WGS sequence"/>
</dbReference>
<accession>A0A9D4K2W1</accession>
<reference evidence="1" key="1">
    <citation type="journal article" date="2019" name="bioRxiv">
        <title>The Genome of the Zebra Mussel, Dreissena polymorpha: A Resource for Invasive Species Research.</title>
        <authorList>
            <person name="McCartney M.A."/>
            <person name="Auch B."/>
            <person name="Kono T."/>
            <person name="Mallez S."/>
            <person name="Zhang Y."/>
            <person name="Obille A."/>
            <person name="Becker A."/>
            <person name="Abrahante J.E."/>
            <person name="Garbe J."/>
            <person name="Badalamenti J.P."/>
            <person name="Herman A."/>
            <person name="Mangelson H."/>
            <person name="Liachko I."/>
            <person name="Sullivan S."/>
            <person name="Sone E.D."/>
            <person name="Koren S."/>
            <person name="Silverstein K.A.T."/>
            <person name="Beckman K.B."/>
            <person name="Gohl D.M."/>
        </authorList>
    </citation>
    <scope>NUCLEOTIDE SEQUENCE</scope>
    <source>
        <strain evidence="1">Duluth1</strain>
        <tissue evidence="1">Whole animal</tissue>
    </source>
</reference>
<gene>
    <name evidence="1" type="ORF">DPMN_104801</name>
</gene>
<evidence type="ECO:0000313" key="1">
    <source>
        <dbReference type="EMBL" id="KAH3831532.1"/>
    </source>
</evidence>
<comment type="caution">
    <text evidence="1">The sequence shown here is derived from an EMBL/GenBank/DDBJ whole genome shotgun (WGS) entry which is preliminary data.</text>
</comment>
<organism evidence="1 2">
    <name type="scientific">Dreissena polymorpha</name>
    <name type="common">Zebra mussel</name>
    <name type="synonym">Mytilus polymorpha</name>
    <dbReference type="NCBI Taxonomy" id="45954"/>
    <lineage>
        <taxon>Eukaryota</taxon>
        <taxon>Metazoa</taxon>
        <taxon>Spiralia</taxon>
        <taxon>Lophotrochozoa</taxon>
        <taxon>Mollusca</taxon>
        <taxon>Bivalvia</taxon>
        <taxon>Autobranchia</taxon>
        <taxon>Heteroconchia</taxon>
        <taxon>Euheterodonta</taxon>
        <taxon>Imparidentia</taxon>
        <taxon>Neoheterodontei</taxon>
        <taxon>Myida</taxon>
        <taxon>Dreissenoidea</taxon>
        <taxon>Dreissenidae</taxon>
        <taxon>Dreissena</taxon>
    </lineage>
</organism>
<reference evidence="1" key="2">
    <citation type="submission" date="2020-11" db="EMBL/GenBank/DDBJ databases">
        <authorList>
            <person name="McCartney M.A."/>
            <person name="Auch B."/>
            <person name="Kono T."/>
            <person name="Mallez S."/>
            <person name="Becker A."/>
            <person name="Gohl D.M."/>
            <person name="Silverstein K.A.T."/>
            <person name="Koren S."/>
            <person name="Bechman K.B."/>
            <person name="Herman A."/>
            <person name="Abrahante J.E."/>
            <person name="Garbe J."/>
        </authorList>
    </citation>
    <scope>NUCLEOTIDE SEQUENCE</scope>
    <source>
        <strain evidence="1">Duluth1</strain>
        <tissue evidence="1">Whole animal</tissue>
    </source>
</reference>